<keyword evidence="3 9" id="KW-0109">Calcium transport</keyword>
<comment type="similarity">
    <text evidence="9">Belongs to the Ca(2+):cation antiporter (CaCA) (TC 2.A.19) family.</text>
</comment>
<comment type="subcellular location">
    <subcellularLocation>
        <location evidence="1">Endomembrane system</location>
        <topology evidence="1">Multi-pass membrane protein</topology>
    </subcellularLocation>
</comment>
<dbReference type="InterPro" id="IPR004798">
    <property type="entry name" value="CAX-like"/>
</dbReference>
<evidence type="ECO:0000256" key="6">
    <source>
        <dbReference type="ARBA" id="ARBA00022989"/>
    </source>
</evidence>
<evidence type="ECO:0000256" key="2">
    <source>
        <dbReference type="ARBA" id="ARBA00022448"/>
    </source>
</evidence>
<feature type="transmembrane region" description="Helical" evidence="9">
    <location>
        <begin position="225"/>
        <end position="244"/>
    </location>
</feature>
<feature type="transmembrane region" description="Helical" evidence="9">
    <location>
        <begin position="150"/>
        <end position="170"/>
    </location>
</feature>
<reference evidence="11" key="1">
    <citation type="submission" date="2023-08" db="EMBL/GenBank/DDBJ databases">
        <title>Complete genome sequence of Sinorhizobium chiapanecum ITTG S70 isolated from Acaciella angustissima nodules in Chiapas-Mexico.</title>
        <authorList>
            <person name="Rincon-Rosales R."/>
            <person name="Rogel M.A."/>
            <person name="Rincon-Medina C.I."/>
            <person name="Guerrero G."/>
            <person name="Manzano-Gomez L.A."/>
            <person name="Lopez-Lopez A."/>
            <person name="Rincon Molina F.A."/>
            <person name="Martinez-Romero E."/>
        </authorList>
    </citation>
    <scope>NUCLEOTIDE SEQUENCE</scope>
    <source>
        <strain evidence="11">ITTG S70</strain>
        <plasmid evidence="11">pSchITTGS70d</plasmid>
    </source>
</reference>
<evidence type="ECO:0000313" key="12">
    <source>
        <dbReference type="Proteomes" id="UP001432360"/>
    </source>
</evidence>
<keyword evidence="11" id="KW-0614">Plasmid</keyword>
<feature type="transmembrane region" description="Helical" evidence="9">
    <location>
        <begin position="53"/>
        <end position="72"/>
    </location>
</feature>
<keyword evidence="9" id="KW-0050">Antiport</keyword>
<keyword evidence="12" id="KW-1185">Reference proteome</keyword>
<feature type="transmembrane region" description="Helical" evidence="9">
    <location>
        <begin position="117"/>
        <end position="138"/>
    </location>
</feature>
<feature type="transmembrane region" description="Helical" evidence="9">
    <location>
        <begin position="355"/>
        <end position="376"/>
    </location>
</feature>
<protein>
    <recommendedName>
        <fullName evidence="9">Ca(2+)/H(+) antiporter</fullName>
    </recommendedName>
</protein>
<evidence type="ECO:0000259" key="10">
    <source>
        <dbReference type="Pfam" id="PF01699"/>
    </source>
</evidence>
<evidence type="ECO:0000256" key="4">
    <source>
        <dbReference type="ARBA" id="ARBA00022692"/>
    </source>
</evidence>
<organism evidence="11 12">
    <name type="scientific">Sinorhizobium chiapasense</name>
    <dbReference type="NCBI Taxonomy" id="501572"/>
    <lineage>
        <taxon>Bacteria</taxon>
        <taxon>Pseudomonadati</taxon>
        <taxon>Pseudomonadota</taxon>
        <taxon>Alphaproteobacteria</taxon>
        <taxon>Hyphomicrobiales</taxon>
        <taxon>Rhizobiaceae</taxon>
        <taxon>Sinorhizobium/Ensifer group</taxon>
        <taxon>Sinorhizobium</taxon>
    </lineage>
</organism>
<evidence type="ECO:0000256" key="9">
    <source>
        <dbReference type="RuleBase" id="RU365028"/>
    </source>
</evidence>
<keyword evidence="2 9" id="KW-0813">Transport</keyword>
<sequence length="381" mass="39859">MSNLKDRSSEALSRPAVGKAVLAEFRRTPLLALIVFVPVVILLEQTAPEAHTWLFLLSVAAIIPLAALLSRATESVAAKTGDTIGGLLNATLGNLTELVISLAALQAGQYLLVKASLAGAIVTNTLFMLGGAFLLGGFKHHLQEFNRVNARFQACLLFLATIAILVPSVISEVDRAPAAAFSQKLSLGLAILLIAVYGLGMLFSLRTHRELFAAVGHADEGEKPWPLFVGIIVLIAVTLLVALVSEIFVGSVQIAAEHLGMTPAFVGFIIVALVGGAAEMTTAFSAARANRLDLSVGIALGSAAQIALFVAPVLVLVSYFVGPEPMSLQFWPGAVAMMLVATMAATLLSNGGRAAWYMGVMALATYAIFGMTLFLLPPAAP</sequence>
<dbReference type="RefSeq" id="WP_331376419.1">
    <property type="nucleotide sequence ID" value="NZ_CP133152.1"/>
</dbReference>
<dbReference type="Proteomes" id="UP001432360">
    <property type="component" value="Plasmid pSchITTGS70d"/>
</dbReference>
<evidence type="ECO:0000256" key="5">
    <source>
        <dbReference type="ARBA" id="ARBA00022837"/>
    </source>
</evidence>
<keyword evidence="7 9" id="KW-0406">Ion transport</keyword>
<feature type="domain" description="Sodium/calcium exchanger membrane region" evidence="10">
    <location>
        <begin position="230"/>
        <end position="371"/>
    </location>
</feature>
<dbReference type="PANTHER" id="PTHR31503:SF22">
    <property type="entry name" value="VACUOLAR CALCIUM ION TRANSPORTER"/>
    <property type="match status" value="1"/>
</dbReference>
<evidence type="ECO:0000256" key="8">
    <source>
        <dbReference type="ARBA" id="ARBA00023136"/>
    </source>
</evidence>
<evidence type="ECO:0000256" key="7">
    <source>
        <dbReference type="ARBA" id="ARBA00023065"/>
    </source>
</evidence>
<evidence type="ECO:0000313" key="11">
    <source>
        <dbReference type="EMBL" id="WVT07401.1"/>
    </source>
</evidence>
<evidence type="ECO:0000256" key="3">
    <source>
        <dbReference type="ARBA" id="ARBA00022568"/>
    </source>
</evidence>
<comment type="function">
    <text evidence="9">Ca(+)/H(+) antiporter that extrudes calcium in exchange for external protons.</text>
</comment>
<geneLocation type="plasmid" evidence="11 12">
    <name>pSchITTGS70d</name>
</geneLocation>
<dbReference type="Gene3D" id="1.20.1420.30">
    <property type="entry name" value="NCX, central ion-binding region"/>
    <property type="match status" value="1"/>
</dbReference>
<gene>
    <name evidence="11" type="primary">cax</name>
    <name evidence="11" type="ORF">RB548_24825</name>
</gene>
<keyword evidence="6 9" id="KW-1133">Transmembrane helix</keyword>
<keyword evidence="8 9" id="KW-0472">Membrane</keyword>
<dbReference type="Pfam" id="PF01699">
    <property type="entry name" value="Na_Ca_ex"/>
    <property type="match status" value="2"/>
</dbReference>
<feature type="transmembrane region" description="Helical" evidence="9">
    <location>
        <begin position="296"/>
        <end position="322"/>
    </location>
</feature>
<dbReference type="InterPro" id="IPR044880">
    <property type="entry name" value="NCX_ion-bd_dom_sf"/>
</dbReference>
<feature type="domain" description="Sodium/calcium exchanger membrane region" evidence="10">
    <location>
        <begin position="52"/>
        <end position="205"/>
    </location>
</feature>
<feature type="transmembrane region" description="Helical" evidence="9">
    <location>
        <begin position="185"/>
        <end position="205"/>
    </location>
</feature>
<keyword evidence="4 9" id="KW-0812">Transmembrane</keyword>
<evidence type="ECO:0000256" key="1">
    <source>
        <dbReference type="ARBA" id="ARBA00004127"/>
    </source>
</evidence>
<dbReference type="InterPro" id="IPR004837">
    <property type="entry name" value="NaCa_Exmemb"/>
</dbReference>
<feature type="transmembrane region" description="Helical" evidence="9">
    <location>
        <begin position="29"/>
        <end position="47"/>
    </location>
</feature>
<feature type="transmembrane region" description="Helical" evidence="9">
    <location>
        <begin position="264"/>
        <end position="284"/>
    </location>
</feature>
<dbReference type="NCBIfam" id="TIGR00378">
    <property type="entry name" value="cax"/>
    <property type="match status" value="1"/>
</dbReference>
<dbReference type="EMBL" id="CP133152">
    <property type="protein sequence ID" value="WVT07401.1"/>
    <property type="molecule type" value="Genomic_DNA"/>
</dbReference>
<keyword evidence="5 9" id="KW-0106">Calcium</keyword>
<name>A0ABZ2BJH5_9HYPH</name>
<feature type="transmembrane region" description="Helical" evidence="9">
    <location>
        <begin position="328"/>
        <end position="348"/>
    </location>
</feature>
<accession>A0ABZ2BJH5</accession>
<dbReference type="InterPro" id="IPR004713">
    <property type="entry name" value="CaH_exchang"/>
</dbReference>
<feature type="transmembrane region" description="Helical" evidence="9">
    <location>
        <begin position="84"/>
        <end position="105"/>
    </location>
</feature>
<dbReference type="PANTHER" id="PTHR31503">
    <property type="entry name" value="VACUOLAR CALCIUM ION TRANSPORTER"/>
    <property type="match status" value="1"/>
</dbReference>
<proteinExistence type="inferred from homology"/>